<keyword evidence="1" id="KW-1133">Transmembrane helix</keyword>
<dbReference type="AlphaFoldDB" id="A0A0F9PHB1"/>
<evidence type="ECO:0000256" key="1">
    <source>
        <dbReference type="SAM" id="Phobius"/>
    </source>
</evidence>
<proteinExistence type="predicted"/>
<gene>
    <name evidence="2" type="ORF">LCGC14_1138120</name>
</gene>
<evidence type="ECO:0000313" key="2">
    <source>
        <dbReference type="EMBL" id="KKN00411.1"/>
    </source>
</evidence>
<feature type="transmembrane region" description="Helical" evidence="1">
    <location>
        <begin position="106"/>
        <end position="125"/>
    </location>
</feature>
<name>A0A0F9PHB1_9ZZZZ</name>
<accession>A0A0F9PHB1</accession>
<reference evidence="2" key="1">
    <citation type="journal article" date="2015" name="Nature">
        <title>Complex archaea that bridge the gap between prokaryotes and eukaryotes.</title>
        <authorList>
            <person name="Spang A."/>
            <person name="Saw J.H."/>
            <person name="Jorgensen S.L."/>
            <person name="Zaremba-Niedzwiedzka K."/>
            <person name="Martijn J."/>
            <person name="Lind A.E."/>
            <person name="van Eijk R."/>
            <person name="Schleper C."/>
            <person name="Guy L."/>
            <person name="Ettema T.J."/>
        </authorList>
    </citation>
    <scope>NUCLEOTIDE SEQUENCE</scope>
</reference>
<protein>
    <submittedName>
        <fullName evidence="2">Uncharacterized protein</fullName>
    </submittedName>
</protein>
<sequence length="126" mass="14365">TYSVTRASYPQLADFTMDSTPYGLTKDGLEHTFKETFEFDSASRSGFDIKFDISNGLLELQGMEYTFIFKAIDTTDKILLGQNFNLEFNDAIPDALKNVAGLEYLLFYYSLILLLMQLIKSQVMLL</sequence>
<organism evidence="2">
    <name type="scientific">marine sediment metagenome</name>
    <dbReference type="NCBI Taxonomy" id="412755"/>
    <lineage>
        <taxon>unclassified sequences</taxon>
        <taxon>metagenomes</taxon>
        <taxon>ecological metagenomes</taxon>
    </lineage>
</organism>
<keyword evidence="1" id="KW-0812">Transmembrane</keyword>
<comment type="caution">
    <text evidence="2">The sequence shown here is derived from an EMBL/GenBank/DDBJ whole genome shotgun (WGS) entry which is preliminary data.</text>
</comment>
<feature type="non-terminal residue" evidence="2">
    <location>
        <position position="1"/>
    </location>
</feature>
<dbReference type="EMBL" id="LAZR01005379">
    <property type="protein sequence ID" value="KKN00411.1"/>
    <property type="molecule type" value="Genomic_DNA"/>
</dbReference>
<keyword evidence="1" id="KW-0472">Membrane</keyword>